<reference evidence="2 3" key="1">
    <citation type="submission" date="2019-07" db="EMBL/GenBank/DDBJ databases">
        <title>Genomics analysis of Aphanomyces spp. identifies a new class of oomycete effector associated with host adaptation.</title>
        <authorList>
            <person name="Gaulin E."/>
        </authorList>
    </citation>
    <scope>NUCLEOTIDE SEQUENCE [LARGE SCALE GENOMIC DNA]</scope>
    <source>
        <strain evidence="2 3">ATCC 201684</strain>
    </source>
</reference>
<dbReference type="Proteomes" id="UP000481153">
    <property type="component" value="Unassembled WGS sequence"/>
</dbReference>
<accession>A0A6G0W3S8</accession>
<dbReference type="VEuPathDB" id="FungiDB:AeMF1_016488"/>
<protein>
    <submittedName>
        <fullName evidence="2">Uncharacterized protein</fullName>
    </submittedName>
</protein>
<comment type="caution">
    <text evidence="2">The sequence shown here is derived from an EMBL/GenBank/DDBJ whole genome shotgun (WGS) entry which is preliminary data.</text>
</comment>
<evidence type="ECO:0000313" key="3">
    <source>
        <dbReference type="Proteomes" id="UP000481153"/>
    </source>
</evidence>
<feature type="transmembrane region" description="Helical" evidence="1">
    <location>
        <begin position="185"/>
        <end position="204"/>
    </location>
</feature>
<sequence length="231" mass="26719">MTKVHVTRQNEPTVHLSRWSVAYNAAFVVNLATTPFMTYLTEPLPGNIAQVHLPAWNSFQEYTDIMVTYFQLLYNKTTMLNEVVKQDRTTNTFAARTTVEIPFSIPESQVQGYLSRMAGFPFFGEGVDAYMTAFATSNASSRAAMKPWRICEHSFLAGINFGEFCFWLDDVVDGANAPRYYDFKLIFRSAVSVYVLYVFWMRYYRQYGPLLPNLRVLGFWGLDLRRSILFF</sequence>
<evidence type="ECO:0000256" key="1">
    <source>
        <dbReference type="SAM" id="Phobius"/>
    </source>
</evidence>
<keyword evidence="1" id="KW-0812">Transmembrane</keyword>
<evidence type="ECO:0000313" key="2">
    <source>
        <dbReference type="EMBL" id="KAF0721652.1"/>
    </source>
</evidence>
<organism evidence="2 3">
    <name type="scientific">Aphanomyces euteiches</name>
    <dbReference type="NCBI Taxonomy" id="100861"/>
    <lineage>
        <taxon>Eukaryota</taxon>
        <taxon>Sar</taxon>
        <taxon>Stramenopiles</taxon>
        <taxon>Oomycota</taxon>
        <taxon>Saprolegniomycetes</taxon>
        <taxon>Saprolegniales</taxon>
        <taxon>Verrucalvaceae</taxon>
        <taxon>Aphanomyces</taxon>
    </lineage>
</organism>
<keyword evidence="1" id="KW-0472">Membrane</keyword>
<proteinExistence type="predicted"/>
<keyword evidence="1" id="KW-1133">Transmembrane helix</keyword>
<keyword evidence="3" id="KW-1185">Reference proteome</keyword>
<name>A0A6G0W3S8_9STRA</name>
<dbReference type="EMBL" id="VJMJ01000374">
    <property type="protein sequence ID" value="KAF0721652.1"/>
    <property type="molecule type" value="Genomic_DNA"/>
</dbReference>
<dbReference type="AlphaFoldDB" id="A0A6G0W3S8"/>
<gene>
    <name evidence="2" type="ORF">Ae201684_019008</name>
</gene>